<keyword evidence="2" id="KW-1185">Reference proteome</keyword>
<protein>
    <submittedName>
        <fullName evidence="1">Uncharacterized protein</fullName>
    </submittedName>
</protein>
<evidence type="ECO:0000313" key="1">
    <source>
        <dbReference type="EMBL" id="WAR16590.1"/>
    </source>
</evidence>
<dbReference type="EMBL" id="CP111021">
    <property type="protein sequence ID" value="WAR16590.1"/>
    <property type="molecule type" value="Genomic_DNA"/>
</dbReference>
<evidence type="ECO:0000313" key="2">
    <source>
        <dbReference type="Proteomes" id="UP001164746"/>
    </source>
</evidence>
<accession>A0ABY7F370</accession>
<proteinExistence type="predicted"/>
<gene>
    <name evidence="1" type="ORF">MAR_031184</name>
</gene>
<name>A0ABY7F370_MYAAR</name>
<dbReference type="Proteomes" id="UP001164746">
    <property type="component" value="Chromosome 10"/>
</dbReference>
<reference evidence="1" key="1">
    <citation type="submission" date="2022-11" db="EMBL/GenBank/DDBJ databases">
        <title>Centuries of genome instability and evolution in soft-shell clam transmissible cancer (bioRxiv).</title>
        <authorList>
            <person name="Hart S.F.M."/>
            <person name="Yonemitsu M.A."/>
            <person name="Giersch R.M."/>
            <person name="Beal B.F."/>
            <person name="Arriagada G."/>
            <person name="Davis B.W."/>
            <person name="Ostrander E.A."/>
            <person name="Goff S.P."/>
            <person name="Metzger M.J."/>
        </authorList>
    </citation>
    <scope>NUCLEOTIDE SEQUENCE</scope>
    <source>
        <strain evidence="1">MELC-2E11</strain>
        <tissue evidence="1">Siphon/mantle</tissue>
    </source>
</reference>
<sequence>MDNEKMILDFEKFLEANLLQLAAKFERIKKQLKGVQVKFVSAKENLKNSMMVFKETVPKTIPLFIKPEEGKGLLPRYIN</sequence>
<organism evidence="1 2">
    <name type="scientific">Mya arenaria</name>
    <name type="common">Soft-shell clam</name>
    <dbReference type="NCBI Taxonomy" id="6604"/>
    <lineage>
        <taxon>Eukaryota</taxon>
        <taxon>Metazoa</taxon>
        <taxon>Spiralia</taxon>
        <taxon>Lophotrochozoa</taxon>
        <taxon>Mollusca</taxon>
        <taxon>Bivalvia</taxon>
        <taxon>Autobranchia</taxon>
        <taxon>Heteroconchia</taxon>
        <taxon>Euheterodonta</taxon>
        <taxon>Imparidentia</taxon>
        <taxon>Neoheterodontei</taxon>
        <taxon>Myida</taxon>
        <taxon>Myoidea</taxon>
        <taxon>Myidae</taxon>
        <taxon>Mya</taxon>
    </lineage>
</organism>